<keyword evidence="2" id="KW-1185">Reference proteome</keyword>
<comment type="caution">
    <text evidence="1">The sequence shown here is derived from an EMBL/GenBank/DDBJ whole genome shotgun (WGS) entry which is preliminary data.</text>
</comment>
<dbReference type="PATRIC" id="fig|502682.8.peg.2331"/>
<dbReference type="AlphaFoldDB" id="A0A0G9MN22"/>
<reference evidence="1 2" key="1">
    <citation type="submission" date="2015-04" db="EMBL/GenBank/DDBJ databases">
        <title>The draft genome sequence of Erythrobacr gangjinensis K7-2.</title>
        <authorList>
            <person name="Zhuang L."/>
            <person name="Liu Y."/>
            <person name="Shao Z."/>
        </authorList>
    </citation>
    <scope>NUCLEOTIDE SEQUENCE [LARGE SCALE GENOMIC DNA]</scope>
    <source>
        <strain evidence="1 2">K7-2</strain>
    </source>
</reference>
<dbReference type="Proteomes" id="UP000053070">
    <property type="component" value="Unassembled WGS sequence"/>
</dbReference>
<dbReference type="InterPro" id="IPR014990">
    <property type="entry name" value="DUF1838"/>
</dbReference>
<accession>A0A0G9MN22</accession>
<dbReference type="EMBL" id="LBHC01000002">
    <property type="protein sequence ID" value="KLE32029.1"/>
    <property type="molecule type" value="Genomic_DNA"/>
</dbReference>
<dbReference type="RefSeq" id="WP_047007377.1">
    <property type="nucleotide sequence ID" value="NZ_CP018097.1"/>
</dbReference>
<gene>
    <name evidence="1" type="ORF">AAW01_11425</name>
</gene>
<dbReference type="Pfam" id="PF08894">
    <property type="entry name" value="DUF1838"/>
    <property type="match status" value="1"/>
</dbReference>
<evidence type="ECO:0000313" key="1">
    <source>
        <dbReference type="EMBL" id="KLE32029.1"/>
    </source>
</evidence>
<name>A0A0G9MN22_9SPHN</name>
<dbReference type="OrthoDB" id="1490196at2"/>
<evidence type="ECO:0000313" key="2">
    <source>
        <dbReference type="Proteomes" id="UP000053070"/>
    </source>
</evidence>
<proteinExistence type="predicted"/>
<sequence length="317" mass="35840">MMMGIRKSLAALAAATVLSGMAAAPATAQMLDPNDPDDFNRISARVQCGAEHGDEVVYHFSGNIYSRVPGERDRLLFRGEGMNVRACLFYDDPVRGPGYRIVSREVLFYIDPQTGEIVDTWENPWSGETVDVMQIHNDPVNNGPSWARDEEGNPSRRFGDFRVEGPYVFMPFEVPLFYRNPLAGDYQDYVGNMYHAMEIFDFAANADELFDPVNHPVAYPMVSWVRISQFMPWMEMGGRPGLMVFNFMGRKLPGGFEELPQIMIDEIRENYPEYETAPPLDDTRPNETTWTKFKLLTDRARAEAAANGETGESHSGH</sequence>
<dbReference type="STRING" id="502682.BMF35_a1279"/>
<protein>
    <submittedName>
        <fullName evidence="1">Uncharacterized protein</fullName>
    </submittedName>
</protein>
<organism evidence="1 2">
    <name type="scientific">Aurantiacibacter gangjinensis</name>
    <dbReference type="NCBI Taxonomy" id="502682"/>
    <lineage>
        <taxon>Bacteria</taxon>
        <taxon>Pseudomonadati</taxon>
        <taxon>Pseudomonadota</taxon>
        <taxon>Alphaproteobacteria</taxon>
        <taxon>Sphingomonadales</taxon>
        <taxon>Erythrobacteraceae</taxon>
        <taxon>Aurantiacibacter</taxon>
    </lineage>
</organism>
<dbReference type="KEGG" id="egn:BMF35_a1279"/>